<sequence length="232" mass="26775">MRSQTASPVTEATHKQLWHAHPLLVPKTAQTVQPSRVHRPFRRDSLFPELLPRARRDIQWTIATVIARRVSPRFIHRKKWNSPPRSPTRTIALRSSRQMPSAKEYFYIPNLELFQISLRWYRITREQSSAPRMAKPRSAGSRYLTTSPSSAPFSGSSPFPARSLLYVQFHVVSTPEQPPELHTWVVERNTVLTEGRMRLCYQLLPLPLISVSKFTTMMRGPPMLVMRSHGVS</sequence>
<organism evidence="1 2">
    <name type="scientific">Paxillus rubicundulus Ve08.2h10</name>
    <dbReference type="NCBI Taxonomy" id="930991"/>
    <lineage>
        <taxon>Eukaryota</taxon>
        <taxon>Fungi</taxon>
        <taxon>Dikarya</taxon>
        <taxon>Basidiomycota</taxon>
        <taxon>Agaricomycotina</taxon>
        <taxon>Agaricomycetes</taxon>
        <taxon>Agaricomycetidae</taxon>
        <taxon>Boletales</taxon>
        <taxon>Paxilineae</taxon>
        <taxon>Paxillaceae</taxon>
        <taxon>Paxillus</taxon>
    </lineage>
</organism>
<evidence type="ECO:0000313" key="1">
    <source>
        <dbReference type="EMBL" id="KIK99737.1"/>
    </source>
</evidence>
<dbReference type="AlphaFoldDB" id="A0A0D0DM26"/>
<reference evidence="1 2" key="1">
    <citation type="submission" date="2014-04" db="EMBL/GenBank/DDBJ databases">
        <authorList>
            <consortium name="DOE Joint Genome Institute"/>
            <person name="Kuo A."/>
            <person name="Kohler A."/>
            <person name="Jargeat P."/>
            <person name="Nagy L.G."/>
            <person name="Floudas D."/>
            <person name="Copeland A."/>
            <person name="Barry K.W."/>
            <person name="Cichocki N."/>
            <person name="Veneault-Fourrey C."/>
            <person name="LaButti K."/>
            <person name="Lindquist E.A."/>
            <person name="Lipzen A."/>
            <person name="Lundell T."/>
            <person name="Morin E."/>
            <person name="Murat C."/>
            <person name="Sun H."/>
            <person name="Tunlid A."/>
            <person name="Henrissat B."/>
            <person name="Grigoriev I.V."/>
            <person name="Hibbett D.S."/>
            <person name="Martin F."/>
            <person name="Nordberg H.P."/>
            <person name="Cantor M.N."/>
            <person name="Hua S.X."/>
        </authorList>
    </citation>
    <scope>NUCLEOTIDE SEQUENCE [LARGE SCALE GENOMIC DNA]</scope>
    <source>
        <strain evidence="1 2">Ve08.2h10</strain>
    </source>
</reference>
<evidence type="ECO:0000313" key="2">
    <source>
        <dbReference type="Proteomes" id="UP000054538"/>
    </source>
</evidence>
<dbReference type="Proteomes" id="UP000054538">
    <property type="component" value="Unassembled WGS sequence"/>
</dbReference>
<keyword evidence="2" id="KW-1185">Reference proteome</keyword>
<dbReference type="InParanoid" id="A0A0D0DM26"/>
<reference evidence="2" key="2">
    <citation type="submission" date="2015-01" db="EMBL/GenBank/DDBJ databases">
        <title>Evolutionary Origins and Diversification of the Mycorrhizal Mutualists.</title>
        <authorList>
            <consortium name="DOE Joint Genome Institute"/>
            <consortium name="Mycorrhizal Genomics Consortium"/>
            <person name="Kohler A."/>
            <person name="Kuo A."/>
            <person name="Nagy L.G."/>
            <person name="Floudas D."/>
            <person name="Copeland A."/>
            <person name="Barry K.W."/>
            <person name="Cichocki N."/>
            <person name="Veneault-Fourrey C."/>
            <person name="LaButti K."/>
            <person name="Lindquist E.A."/>
            <person name="Lipzen A."/>
            <person name="Lundell T."/>
            <person name="Morin E."/>
            <person name="Murat C."/>
            <person name="Riley R."/>
            <person name="Ohm R."/>
            <person name="Sun H."/>
            <person name="Tunlid A."/>
            <person name="Henrissat B."/>
            <person name="Grigoriev I.V."/>
            <person name="Hibbett D.S."/>
            <person name="Martin F."/>
        </authorList>
    </citation>
    <scope>NUCLEOTIDE SEQUENCE [LARGE SCALE GENOMIC DNA]</scope>
    <source>
        <strain evidence="2">Ve08.2h10</strain>
    </source>
</reference>
<gene>
    <name evidence="1" type="ORF">PAXRUDRAFT_453273</name>
</gene>
<dbReference type="EMBL" id="KN824851">
    <property type="protein sequence ID" value="KIK99737.1"/>
    <property type="molecule type" value="Genomic_DNA"/>
</dbReference>
<dbReference type="HOGENOM" id="CLU_1195216_0_0_1"/>
<proteinExistence type="predicted"/>
<protein>
    <submittedName>
        <fullName evidence="1">Unplaced genomic scaffold scaffold_29, whole genome shotgun sequence</fullName>
    </submittedName>
</protein>
<accession>A0A0D0DM26</accession>
<name>A0A0D0DM26_9AGAM</name>